<dbReference type="Gene3D" id="1.10.520.10">
    <property type="match status" value="1"/>
</dbReference>
<keyword evidence="1" id="KW-0575">Peroxidase</keyword>
<proteinExistence type="predicted"/>
<dbReference type="Proteomes" id="UP000274822">
    <property type="component" value="Unassembled WGS sequence"/>
</dbReference>
<evidence type="ECO:0000313" key="2">
    <source>
        <dbReference type="Proteomes" id="UP000274822"/>
    </source>
</evidence>
<dbReference type="GO" id="GO:0006979">
    <property type="term" value="P:response to oxidative stress"/>
    <property type="evidence" value="ECO:0007669"/>
    <property type="project" value="InterPro"/>
</dbReference>
<keyword evidence="2" id="KW-1185">Reference proteome</keyword>
<comment type="caution">
    <text evidence="1">The sequence shown here is derived from an EMBL/GenBank/DDBJ whole genome shotgun (WGS) entry which is preliminary data.</text>
</comment>
<organism evidence="1 2">
    <name type="scientific">Jimgerdemannia flammicorona</name>
    <dbReference type="NCBI Taxonomy" id="994334"/>
    <lineage>
        <taxon>Eukaryota</taxon>
        <taxon>Fungi</taxon>
        <taxon>Fungi incertae sedis</taxon>
        <taxon>Mucoromycota</taxon>
        <taxon>Mucoromycotina</taxon>
        <taxon>Endogonomycetes</taxon>
        <taxon>Endogonales</taxon>
        <taxon>Endogonaceae</taxon>
        <taxon>Jimgerdemannia</taxon>
    </lineage>
</organism>
<sequence length="89" mass="10414">MIFHHLLRWVEKKWKGPKQFVDKATGELMMLPADMAFVADKQFKKVVDIYAKDEKKFFDDFSAAFSKLIHLGVPYKGDEKVYQFPTLNA</sequence>
<dbReference type="EMBL" id="RBNJ01002511">
    <property type="protein sequence ID" value="RUS31880.1"/>
    <property type="molecule type" value="Genomic_DNA"/>
</dbReference>
<dbReference type="AlphaFoldDB" id="A0A433QQ42"/>
<evidence type="ECO:0000313" key="1">
    <source>
        <dbReference type="EMBL" id="RUS31880.1"/>
    </source>
</evidence>
<accession>A0A433QQ42</accession>
<keyword evidence="1" id="KW-0560">Oxidoreductase</keyword>
<protein>
    <submittedName>
        <fullName evidence="1">Heme peroxidase</fullName>
    </submittedName>
</protein>
<dbReference type="SUPFAM" id="SSF48113">
    <property type="entry name" value="Heme-dependent peroxidases"/>
    <property type="match status" value="1"/>
</dbReference>
<dbReference type="GO" id="GO:0020037">
    <property type="term" value="F:heme binding"/>
    <property type="evidence" value="ECO:0007669"/>
    <property type="project" value="InterPro"/>
</dbReference>
<dbReference type="GO" id="GO:0004601">
    <property type="term" value="F:peroxidase activity"/>
    <property type="evidence" value="ECO:0007669"/>
    <property type="project" value="UniProtKB-KW"/>
</dbReference>
<dbReference type="InterPro" id="IPR010255">
    <property type="entry name" value="Haem_peroxidase_sf"/>
</dbReference>
<reference evidence="1 2" key="1">
    <citation type="journal article" date="2018" name="New Phytol.">
        <title>Phylogenomics of Endogonaceae and evolution of mycorrhizas within Mucoromycota.</title>
        <authorList>
            <person name="Chang Y."/>
            <person name="Desiro A."/>
            <person name="Na H."/>
            <person name="Sandor L."/>
            <person name="Lipzen A."/>
            <person name="Clum A."/>
            <person name="Barry K."/>
            <person name="Grigoriev I.V."/>
            <person name="Martin F.M."/>
            <person name="Stajich J.E."/>
            <person name="Smith M.E."/>
            <person name="Bonito G."/>
            <person name="Spatafora J.W."/>
        </authorList>
    </citation>
    <scope>NUCLEOTIDE SEQUENCE [LARGE SCALE GENOMIC DNA]</scope>
    <source>
        <strain evidence="1 2">AD002</strain>
    </source>
</reference>
<dbReference type="Gene3D" id="1.10.420.10">
    <property type="entry name" value="Peroxidase, domain 2"/>
    <property type="match status" value="1"/>
</dbReference>
<gene>
    <name evidence="1" type="ORF">BC938DRAFT_476837</name>
</gene>
<name>A0A433QQ42_9FUNG</name>